<feature type="compositionally biased region" description="Basic and acidic residues" evidence="1">
    <location>
        <begin position="99"/>
        <end position="109"/>
    </location>
</feature>
<feature type="region of interest" description="Disordered" evidence="1">
    <location>
        <begin position="79"/>
        <end position="118"/>
    </location>
</feature>
<keyword evidence="2" id="KW-0732">Signal</keyword>
<feature type="compositionally biased region" description="Low complexity" evidence="1">
    <location>
        <begin position="33"/>
        <end position="47"/>
    </location>
</feature>
<dbReference type="InterPro" id="IPR028082">
    <property type="entry name" value="Peripla_BP_I"/>
</dbReference>
<feature type="chain" id="PRO_5046109254" evidence="2">
    <location>
        <begin position="21"/>
        <end position="169"/>
    </location>
</feature>
<feature type="region of interest" description="Disordered" evidence="1">
    <location>
        <begin position="23"/>
        <end position="50"/>
    </location>
</feature>
<organism evidence="3 4">
    <name type="scientific">Demequina litorisediminis</name>
    <dbReference type="NCBI Taxonomy" id="1849022"/>
    <lineage>
        <taxon>Bacteria</taxon>
        <taxon>Bacillati</taxon>
        <taxon>Actinomycetota</taxon>
        <taxon>Actinomycetes</taxon>
        <taxon>Micrococcales</taxon>
        <taxon>Demequinaceae</taxon>
        <taxon>Demequina</taxon>
    </lineage>
</organism>
<feature type="signal peptide" evidence="2">
    <location>
        <begin position="1"/>
        <end position="20"/>
    </location>
</feature>
<protein>
    <submittedName>
        <fullName evidence="3">Uncharacterized protein</fullName>
    </submittedName>
</protein>
<evidence type="ECO:0000313" key="3">
    <source>
        <dbReference type="EMBL" id="GMA35413.1"/>
    </source>
</evidence>
<dbReference type="EMBL" id="BSUN01000001">
    <property type="protein sequence ID" value="GMA35413.1"/>
    <property type="molecule type" value="Genomic_DNA"/>
</dbReference>
<proteinExistence type="predicted"/>
<accession>A0ABQ6IE87</accession>
<reference evidence="4" key="1">
    <citation type="journal article" date="2019" name="Int. J. Syst. Evol. Microbiol.">
        <title>The Global Catalogue of Microorganisms (GCM) 10K type strain sequencing project: providing services to taxonomists for standard genome sequencing and annotation.</title>
        <authorList>
            <consortium name="The Broad Institute Genomics Platform"/>
            <consortium name="The Broad Institute Genome Sequencing Center for Infectious Disease"/>
            <person name="Wu L."/>
            <person name="Ma J."/>
        </authorList>
    </citation>
    <scope>NUCLEOTIDE SEQUENCE [LARGE SCALE GENOMIC DNA]</scope>
    <source>
        <strain evidence="4">NBRC 112299</strain>
    </source>
</reference>
<dbReference type="Gene3D" id="3.40.50.2300">
    <property type="match status" value="1"/>
</dbReference>
<sequence>MSRSLKGIVAFAAVGAFALAGCSSERSGDEESTSSATASTESTASAEGGTCIDEGATIGVALPQKTSENWVLAEQPVQRRTHRGWVQPHRPVRQRRSYRAAEPDPRDGGAGRSGGRRGCRRRIAGWAARLETAKDQGATVIAYDRLVKNTDAVDAYIAFDNFRVGEPAG</sequence>
<dbReference type="SUPFAM" id="SSF53822">
    <property type="entry name" value="Periplasmic binding protein-like I"/>
    <property type="match status" value="1"/>
</dbReference>
<evidence type="ECO:0000256" key="1">
    <source>
        <dbReference type="SAM" id="MobiDB-lite"/>
    </source>
</evidence>
<evidence type="ECO:0000256" key="2">
    <source>
        <dbReference type="SAM" id="SignalP"/>
    </source>
</evidence>
<evidence type="ECO:0000313" key="4">
    <source>
        <dbReference type="Proteomes" id="UP001157125"/>
    </source>
</evidence>
<keyword evidence="4" id="KW-1185">Reference proteome</keyword>
<gene>
    <name evidence="3" type="ORF">GCM10025876_16170</name>
</gene>
<comment type="caution">
    <text evidence="3">The sequence shown here is derived from an EMBL/GenBank/DDBJ whole genome shotgun (WGS) entry which is preliminary data.</text>
</comment>
<dbReference type="PROSITE" id="PS51257">
    <property type="entry name" value="PROKAR_LIPOPROTEIN"/>
    <property type="match status" value="1"/>
</dbReference>
<name>A0ABQ6IE87_9MICO</name>
<dbReference type="Proteomes" id="UP001157125">
    <property type="component" value="Unassembled WGS sequence"/>
</dbReference>